<dbReference type="PROSITE" id="PS00615">
    <property type="entry name" value="C_TYPE_LECTIN_1"/>
    <property type="match status" value="1"/>
</dbReference>
<dbReference type="CDD" id="cd03596">
    <property type="entry name" value="CLECT_tetranectin_like"/>
    <property type="match status" value="1"/>
</dbReference>
<dbReference type="SUPFAM" id="SSF57944">
    <property type="entry name" value="Triple coiled coil domain of C-type lectins"/>
    <property type="match status" value="1"/>
</dbReference>
<dbReference type="InterPro" id="IPR016186">
    <property type="entry name" value="C-type_lectin-like/link_sf"/>
</dbReference>
<dbReference type="InterPro" id="IPR016187">
    <property type="entry name" value="CTDL_fold"/>
</dbReference>
<dbReference type="SMART" id="SM00034">
    <property type="entry name" value="CLECT"/>
    <property type="match status" value="1"/>
</dbReference>
<dbReference type="PANTHER" id="PTHR22799:SF3">
    <property type="entry name" value="TETRANECTIN"/>
    <property type="match status" value="1"/>
</dbReference>
<dbReference type="InterPro" id="IPR051663">
    <property type="entry name" value="CLec_Tetranectin-domain"/>
</dbReference>
<dbReference type="STRING" id="94237.ENSMMOP00000019742"/>
<reference evidence="5" key="2">
    <citation type="submission" date="2025-09" db="UniProtKB">
        <authorList>
            <consortium name="Ensembl"/>
        </authorList>
    </citation>
    <scope>IDENTIFICATION</scope>
</reference>
<dbReference type="GO" id="GO:0005615">
    <property type="term" value="C:extracellular space"/>
    <property type="evidence" value="ECO:0007669"/>
    <property type="project" value="TreeGrafter"/>
</dbReference>
<evidence type="ECO:0000313" key="6">
    <source>
        <dbReference type="Proteomes" id="UP000261620"/>
    </source>
</evidence>
<evidence type="ECO:0000256" key="3">
    <source>
        <dbReference type="SAM" id="SignalP"/>
    </source>
</evidence>
<dbReference type="Pfam" id="PF00059">
    <property type="entry name" value="Lectin_C"/>
    <property type="match status" value="1"/>
</dbReference>
<keyword evidence="2" id="KW-1015">Disulfide bond</keyword>
<proteinExistence type="predicted"/>
<feature type="chain" id="PRO_5018603047" description="C-type lectin domain-containing protein" evidence="3">
    <location>
        <begin position="26"/>
        <end position="200"/>
    </location>
</feature>
<dbReference type="AlphaFoldDB" id="A0A3Q4BIU4"/>
<dbReference type="Ensembl" id="ENSMMOT00000020073.1">
    <property type="protein sequence ID" value="ENSMMOP00000019742.1"/>
    <property type="gene ID" value="ENSMMOG00000014981.1"/>
</dbReference>
<reference evidence="5" key="1">
    <citation type="submission" date="2025-08" db="UniProtKB">
        <authorList>
            <consortium name="Ensembl"/>
        </authorList>
    </citation>
    <scope>IDENTIFICATION</scope>
</reference>
<feature type="domain" description="C-type lectin" evidence="4">
    <location>
        <begin position="73"/>
        <end position="196"/>
    </location>
</feature>
<name>A0A3Q4BIU4_MOLML</name>
<feature type="signal peptide" evidence="3">
    <location>
        <begin position="1"/>
        <end position="25"/>
    </location>
</feature>
<dbReference type="OMA" id="MEFRRTC"/>
<dbReference type="InterPro" id="IPR001304">
    <property type="entry name" value="C-type_lectin-like"/>
</dbReference>
<dbReference type="GO" id="GO:0030246">
    <property type="term" value="F:carbohydrate binding"/>
    <property type="evidence" value="ECO:0007669"/>
    <property type="project" value="UniProtKB-KW"/>
</dbReference>
<evidence type="ECO:0000259" key="4">
    <source>
        <dbReference type="PROSITE" id="PS50041"/>
    </source>
</evidence>
<organism evidence="5 6">
    <name type="scientific">Mola mola</name>
    <name type="common">Ocean sunfish</name>
    <name type="synonym">Tetraodon mola</name>
    <dbReference type="NCBI Taxonomy" id="94237"/>
    <lineage>
        <taxon>Eukaryota</taxon>
        <taxon>Metazoa</taxon>
        <taxon>Chordata</taxon>
        <taxon>Craniata</taxon>
        <taxon>Vertebrata</taxon>
        <taxon>Euteleostomi</taxon>
        <taxon>Actinopterygii</taxon>
        <taxon>Neopterygii</taxon>
        <taxon>Teleostei</taxon>
        <taxon>Neoteleostei</taxon>
        <taxon>Acanthomorphata</taxon>
        <taxon>Eupercaria</taxon>
        <taxon>Tetraodontiformes</taxon>
        <taxon>Molidae</taxon>
        <taxon>Mola</taxon>
    </lineage>
</organism>
<keyword evidence="3" id="KW-0732">Signal</keyword>
<dbReference type="InterPro" id="IPR018378">
    <property type="entry name" value="C-type_lectin_CS"/>
</dbReference>
<dbReference type="PROSITE" id="PS50041">
    <property type="entry name" value="C_TYPE_LECTIN_2"/>
    <property type="match status" value="1"/>
</dbReference>
<keyword evidence="1" id="KW-0430">Lectin</keyword>
<dbReference type="Gene3D" id="3.10.100.10">
    <property type="entry name" value="Mannose-Binding Protein A, subunit A"/>
    <property type="match status" value="1"/>
</dbReference>
<dbReference type="Proteomes" id="UP000261620">
    <property type="component" value="Unplaced"/>
</dbReference>
<evidence type="ECO:0000256" key="1">
    <source>
        <dbReference type="ARBA" id="ARBA00022734"/>
    </source>
</evidence>
<keyword evidence="6" id="KW-1185">Reference proteome</keyword>
<dbReference type="SUPFAM" id="SSF56436">
    <property type="entry name" value="C-type lectin-like"/>
    <property type="match status" value="1"/>
</dbReference>
<accession>A0A3Q4BIU4</accession>
<dbReference type="GO" id="GO:0030282">
    <property type="term" value="P:bone mineralization"/>
    <property type="evidence" value="ECO:0007669"/>
    <property type="project" value="TreeGrafter"/>
</dbReference>
<dbReference type="FunFam" id="3.10.100.10:FF:000010">
    <property type="entry name" value="C-type lectin domain family 3 member A"/>
    <property type="match status" value="1"/>
</dbReference>
<protein>
    <recommendedName>
        <fullName evidence="4">C-type lectin domain-containing protein</fullName>
    </recommendedName>
</protein>
<dbReference type="PANTHER" id="PTHR22799">
    <property type="entry name" value="TETRANECTIN-RELATED"/>
    <property type="match status" value="1"/>
</dbReference>
<evidence type="ECO:0000313" key="5">
    <source>
        <dbReference type="Ensembl" id="ENSMMOP00000019742.1"/>
    </source>
</evidence>
<evidence type="ECO:0000256" key="2">
    <source>
        <dbReference type="ARBA" id="ARBA00023157"/>
    </source>
</evidence>
<sequence length="200" mass="21920">MAFRGVCMLLGVLLLVDCSFQQVQPRRRTVKKDKTKNVAIEQLQKQIDNIVQELNLLKERQALQTICLKGMKIHGKCYLADPVKKGYHAASEDCNNLGGILGVAASSDENEQLGDYLRQSIGPDAQVWLGVNDMLNEGTWVDQTGLTITFKNWDASGSPSPQPDGGKAQNCVVLSGAAGGKWLDEACREERPSVCQFNIV</sequence>